<proteinExistence type="predicted"/>
<keyword evidence="1" id="KW-0808">Transferase</keyword>
<dbReference type="PANTHER" id="PTHR43686">
    <property type="entry name" value="SULFURTRANSFERASE-RELATED"/>
    <property type="match status" value="1"/>
</dbReference>
<dbReference type="InterPro" id="IPR014729">
    <property type="entry name" value="Rossmann-like_a/b/a_fold"/>
</dbReference>
<dbReference type="GO" id="GO:0016740">
    <property type="term" value="F:transferase activity"/>
    <property type="evidence" value="ECO:0007669"/>
    <property type="project" value="UniProtKB-KW"/>
</dbReference>
<dbReference type="InterPro" id="IPR011063">
    <property type="entry name" value="TilS/TtcA_N"/>
</dbReference>
<gene>
    <name evidence="3" type="ORF">ENV79_04850</name>
</gene>
<dbReference type="Gene3D" id="3.40.50.620">
    <property type="entry name" value="HUPs"/>
    <property type="match status" value="1"/>
</dbReference>
<dbReference type="SUPFAM" id="SSF52402">
    <property type="entry name" value="Adenine nucleotide alpha hydrolases-like"/>
    <property type="match status" value="1"/>
</dbReference>
<feature type="domain" description="tRNA(Ile)-lysidine/2-thiocytidine synthase N-terminal" evidence="2">
    <location>
        <begin position="30"/>
        <end position="210"/>
    </location>
</feature>
<dbReference type="PIRSF" id="PIRSF004976">
    <property type="entry name" value="ATPase_YdaO"/>
    <property type="match status" value="1"/>
</dbReference>
<name>A0A7V6CND7_UNCW3</name>
<dbReference type="InterPro" id="IPR035107">
    <property type="entry name" value="tRNA_thiolation_TtcA_Ctu1"/>
</dbReference>
<dbReference type="PANTHER" id="PTHR43686:SF1">
    <property type="entry name" value="AMINOTRAN_5 DOMAIN-CONTAINING PROTEIN"/>
    <property type="match status" value="1"/>
</dbReference>
<sequence length="239" mass="28670">MEEAKIYKNAFNLLKKAIINYNLLENSERFIVGVSGGKDSLCLVHLLNEYKKRENKKWDFMAVYIKPDFINFDTKRLINFFDKHKINYEILEAKLLTKIATSSKKTCFLCARERKKILFEFAEKLAIKKIALAHHLEDVNETVLLNLFYNGEISTFLPIQDFFNGKFYIIRPLYYFNNDLIKNYNQFHKIKAIKNPCPYIKENKRNKIRNFLESLYREDKRIRENIFKGIKRIKEKFLP</sequence>
<comment type="caution">
    <text evidence="3">The sequence shown here is derived from an EMBL/GenBank/DDBJ whole genome shotgun (WGS) entry which is preliminary data.</text>
</comment>
<organism evidence="3">
    <name type="scientific">candidate division WOR-3 bacterium</name>
    <dbReference type="NCBI Taxonomy" id="2052148"/>
    <lineage>
        <taxon>Bacteria</taxon>
        <taxon>Bacteria division WOR-3</taxon>
    </lineage>
</organism>
<dbReference type="GO" id="GO:0016787">
    <property type="term" value="F:hydrolase activity"/>
    <property type="evidence" value="ECO:0007669"/>
    <property type="project" value="UniProtKB-KW"/>
</dbReference>
<keyword evidence="3" id="KW-0378">Hydrolase</keyword>
<protein>
    <submittedName>
        <fullName evidence="3">Adenine nucleotide alpha hydrolase family protein</fullName>
    </submittedName>
</protein>
<accession>A0A7V6CND7</accession>
<evidence type="ECO:0000259" key="2">
    <source>
        <dbReference type="Pfam" id="PF01171"/>
    </source>
</evidence>
<evidence type="ECO:0000313" key="3">
    <source>
        <dbReference type="EMBL" id="HHR48948.1"/>
    </source>
</evidence>
<dbReference type="EMBL" id="DTHS01000029">
    <property type="protein sequence ID" value="HHR48948.1"/>
    <property type="molecule type" value="Genomic_DNA"/>
</dbReference>
<dbReference type="GO" id="GO:0008033">
    <property type="term" value="P:tRNA processing"/>
    <property type="evidence" value="ECO:0007669"/>
    <property type="project" value="InterPro"/>
</dbReference>
<reference evidence="3" key="1">
    <citation type="journal article" date="2020" name="mSystems">
        <title>Genome- and Community-Level Interaction Insights into Carbon Utilization and Element Cycling Functions of Hydrothermarchaeota in Hydrothermal Sediment.</title>
        <authorList>
            <person name="Zhou Z."/>
            <person name="Liu Y."/>
            <person name="Xu W."/>
            <person name="Pan J."/>
            <person name="Luo Z.H."/>
            <person name="Li M."/>
        </authorList>
    </citation>
    <scope>NUCLEOTIDE SEQUENCE [LARGE SCALE GENOMIC DNA]</scope>
    <source>
        <strain evidence="3">SpSt-791</strain>
    </source>
</reference>
<evidence type="ECO:0000256" key="1">
    <source>
        <dbReference type="ARBA" id="ARBA00022679"/>
    </source>
</evidence>
<dbReference type="AlphaFoldDB" id="A0A7V6CND7"/>
<dbReference type="Pfam" id="PF01171">
    <property type="entry name" value="ATP_bind_3"/>
    <property type="match status" value="1"/>
</dbReference>